<evidence type="ECO:0000256" key="1">
    <source>
        <dbReference type="ARBA" id="ARBA00005820"/>
    </source>
</evidence>
<dbReference type="Proteomes" id="UP000199113">
    <property type="component" value="Unassembled WGS sequence"/>
</dbReference>
<sequence>MLTVAVLGAVEARRDGDRLSVPTGRTTELLVRLALEAGSGVRVDALLDDLWPTHAGRNTLQSKVSQLRRALGDKDVVVAEGDRYRLAVEPHAVDAVRVLDLAARAATATRAGDASTALATASEGLALFRGEILVDAGDWAAPHRGRLEEVRLTLLEDAMAARVDLGSGGELVSDLEALVAQHPLRERLWGSLMTALYRGGRQADALAAYARVRRLLVAELGIEPGPDLRRLEQQLLQQSAVLGGSTAPAPATAPGNLPPTRALLVGRDRACDDLRALVDAHRLVTVVGPAGVGKTRLLLEVARQVRAPGGVWLVRLEAVDASADLEQVIAETLHVSGGGQLRERLQGAQTVILLDNCEHVIAQVSALVSPLLDDLPGLRICATSQVAMGVVDEVVHHLEPLSTEDSVTLFWARAREMRHTLVIDAEATAQVEEVCRSLDGLPLAIELAAARVRSLSIGDIARRLDDRFALLQDPSSNQSERRRALAGAIAWSYDLLFPDDQRGLWALSCFAGSASLAAVEHVLDALGVPPEAVVDTLTRLVDRSLVTVDGTEDGGVRYRLLDSIRAYAGDRLADAGLTATGHRAHALWYAATAQWCADHIRGTDQPTCLAIARAERANVDAALAWCRTNEPDLGSTIATGFGWTWVVLGDGPAAAARIRGALTTTAPDERSAALLVAGWLEASAGNVALAGADIDAAAEIADHLGSEVLHADVARHRAFLALQQGSPQEALDQAVAGLLTYRRLTCPWETAASLLLAAYGELMLGDTAAAARDGVEAVDILTPLGDSWGLVHAMAMLGGIAQVEHRFADAIDALSGAVRESTVLGFPGQAALHRGSLARVQQRAGDVAGATASFELALGAATASGDGRMAATARLSLARLLRTSGDGAAAVPWLRENLDWYAGAGGGDGALLTRCLLAIETGDRAALDVVLALARADETPLVTVLALDGRARLSAEDGDHVRARELVAEADALHPVVAHLLDDADRPDRAAVEARAAAHPG</sequence>
<organism evidence="6 7">
    <name type="scientific">Nocardioides alpinus</name>
    <dbReference type="NCBI Taxonomy" id="748909"/>
    <lineage>
        <taxon>Bacteria</taxon>
        <taxon>Bacillati</taxon>
        <taxon>Actinomycetota</taxon>
        <taxon>Actinomycetes</taxon>
        <taxon>Propionibacteriales</taxon>
        <taxon>Nocardioidaceae</taxon>
        <taxon>Nocardioides</taxon>
    </lineage>
</organism>
<dbReference type="InterPro" id="IPR003593">
    <property type="entry name" value="AAA+_ATPase"/>
</dbReference>
<dbReference type="GO" id="GO:0003677">
    <property type="term" value="F:DNA binding"/>
    <property type="evidence" value="ECO:0007669"/>
    <property type="project" value="UniProtKB-KW"/>
</dbReference>
<dbReference type="Gene3D" id="1.25.40.10">
    <property type="entry name" value="Tetratricopeptide repeat domain"/>
    <property type="match status" value="2"/>
</dbReference>
<dbReference type="PRINTS" id="PR00364">
    <property type="entry name" value="DISEASERSIST"/>
</dbReference>
<dbReference type="AlphaFoldDB" id="A0A1I1AUB9"/>
<dbReference type="Pfam" id="PF13191">
    <property type="entry name" value="AAA_16"/>
    <property type="match status" value="1"/>
</dbReference>
<dbReference type="SMART" id="SM00382">
    <property type="entry name" value="AAA"/>
    <property type="match status" value="1"/>
</dbReference>
<dbReference type="InterPro" id="IPR011990">
    <property type="entry name" value="TPR-like_helical_dom_sf"/>
</dbReference>
<dbReference type="Gene3D" id="1.10.10.10">
    <property type="entry name" value="Winged helix-like DNA-binding domain superfamily/Winged helix DNA-binding domain"/>
    <property type="match status" value="1"/>
</dbReference>
<dbReference type="PANTHER" id="PTHR47691">
    <property type="entry name" value="REGULATOR-RELATED"/>
    <property type="match status" value="1"/>
</dbReference>
<dbReference type="Gene3D" id="3.40.50.300">
    <property type="entry name" value="P-loop containing nucleotide triphosphate hydrolases"/>
    <property type="match status" value="1"/>
</dbReference>
<dbReference type="Pfam" id="PF25872">
    <property type="entry name" value="HTH_77"/>
    <property type="match status" value="1"/>
</dbReference>
<evidence type="ECO:0000259" key="5">
    <source>
        <dbReference type="SMART" id="SM01043"/>
    </source>
</evidence>
<dbReference type="InterPro" id="IPR036388">
    <property type="entry name" value="WH-like_DNA-bd_sf"/>
</dbReference>
<protein>
    <submittedName>
        <fullName evidence="6">Predicted ATPase</fullName>
    </submittedName>
</protein>
<feature type="domain" description="OmpR/PhoB-type" evidence="4">
    <location>
        <begin position="16"/>
        <end position="86"/>
    </location>
</feature>
<gene>
    <name evidence="6" type="ORF">SAMN05192575_1116</name>
</gene>
<evidence type="ECO:0000256" key="2">
    <source>
        <dbReference type="ARBA" id="ARBA00023125"/>
    </source>
</evidence>
<dbReference type="InterPro" id="IPR027417">
    <property type="entry name" value="P-loop_NTPase"/>
</dbReference>
<dbReference type="GO" id="GO:0006355">
    <property type="term" value="P:regulation of DNA-templated transcription"/>
    <property type="evidence" value="ECO:0007669"/>
    <property type="project" value="InterPro"/>
</dbReference>
<dbReference type="RefSeq" id="WP_231263244.1">
    <property type="nucleotide sequence ID" value="NZ_FOKC01000011.1"/>
</dbReference>
<feature type="domain" description="AAA+ ATPase" evidence="3">
    <location>
        <begin position="280"/>
        <end position="401"/>
    </location>
</feature>
<evidence type="ECO:0000313" key="7">
    <source>
        <dbReference type="Proteomes" id="UP000199113"/>
    </source>
</evidence>
<dbReference type="SMART" id="SM01043">
    <property type="entry name" value="BTAD"/>
    <property type="match status" value="1"/>
</dbReference>
<evidence type="ECO:0000313" key="6">
    <source>
        <dbReference type="EMBL" id="SFB41644.1"/>
    </source>
</evidence>
<dbReference type="CDD" id="cd15831">
    <property type="entry name" value="BTAD"/>
    <property type="match status" value="1"/>
</dbReference>
<comment type="similarity">
    <text evidence="1">Belongs to the AfsR/DnrI/RedD regulatory family.</text>
</comment>
<evidence type="ECO:0000259" key="3">
    <source>
        <dbReference type="SMART" id="SM00382"/>
    </source>
</evidence>
<dbReference type="InterPro" id="IPR058852">
    <property type="entry name" value="HTH_77"/>
</dbReference>
<dbReference type="GO" id="GO:0000160">
    <property type="term" value="P:phosphorelay signal transduction system"/>
    <property type="evidence" value="ECO:0007669"/>
    <property type="project" value="InterPro"/>
</dbReference>
<dbReference type="SUPFAM" id="SSF46894">
    <property type="entry name" value="C-terminal effector domain of the bipartite response regulators"/>
    <property type="match status" value="1"/>
</dbReference>
<dbReference type="InterPro" id="IPR041664">
    <property type="entry name" value="AAA_16"/>
</dbReference>
<dbReference type="STRING" id="748909.SAMN05192575_1116"/>
<dbReference type="Pfam" id="PF03704">
    <property type="entry name" value="BTAD"/>
    <property type="match status" value="1"/>
</dbReference>
<dbReference type="SUPFAM" id="SSF48452">
    <property type="entry name" value="TPR-like"/>
    <property type="match status" value="2"/>
</dbReference>
<dbReference type="EMBL" id="FOKC01000011">
    <property type="protein sequence ID" value="SFB41644.1"/>
    <property type="molecule type" value="Genomic_DNA"/>
</dbReference>
<dbReference type="PANTHER" id="PTHR47691:SF3">
    <property type="entry name" value="HTH-TYPE TRANSCRIPTIONAL REGULATOR RV0890C-RELATED"/>
    <property type="match status" value="1"/>
</dbReference>
<dbReference type="SMART" id="SM00862">
    <property type="entry name" value="Trans_reg_C"/>
    <property type="match status" value="1"/>
</dbReference>
<proteinExistence type="inferred from homology"/>
<name>A0A1I1AUB9_9ACTN</name>
<accession>A0A1I1AUB9</accession>
<dbReference type="InterPro" id="IPR005158">
    <property type="entry name" value="BTAD"/>
</dbReference>
<evidence type="ECO:0000259" key="4">
    <source>
        <dbReference type="SMART" id="SM00862"/>
    </source>
</evidence>
<dbReference type="InterPro" id="IPR016032">
    <property type="entry name" value="Sig_transdc_resp-reg_C-effctor"/>
</dbReference>
<feature type="domain" description="Bacterial transcriptional activator" evidence="5">
    <location>
        <begin position="93"/>
        <end position="236"/>
    </location>
</feature>
<reference evidence="6" key="1">
    <citation type="submission" date="2016-10" db="EMBL/GenBank/DDBJ databases">
        <authorList>
            <person name="de Groot N.N."/>
        </authorList>
    </citation>
    <scope>NUCLEOTIDE SEQUENCE [LARGE SCALE GENOMIC DNA]</scope>
    <source>
        <strain evidence="6">CGMCC 1.10697</strain>
    </source>
</reference>
<keyword evidence="2" id="KW-0238">DNA-binding</keyword>
<dbReference type="InterPro" id="IPR001867">
    <property type="entry name" value="OmpR/PhoB-type_DNA-bd"/>
</dbReference>
<dbReference type="SUPFAM" id="SSF52540">
    <property type="entry name" value="P-loop containing nucleoside triphosphate hydrolases"/>
    <property type="match status" value="1"/>
</dbReference>